<sequence>DIIILIKPDSVHLYCNPVNYNHLLPYVAYWRNLHFHCLTENE</sequence>
<dbReference type="EMBL" id="KK372252">
    <property type="protein sequence ID" value="KFV44144.1"/>
    <property type="molecule type" value="Genomic_DNA"/>
</dbReference>
<evidence type="ECO:0000259" key="1">
    <source>
        <dbReference type="Pfam" id="PF23281"/>
    </source>
</evidence>
<feature type="non-terminal residue" evidence="2">
    <location>
        <position position="1"/>
    </location>
</feature>
<keyword evidence="3" id="KW-1185">Reference proteome</keyword>
<feature type="domain" description="DAAF9 N-terminal" evidence="1">
    <location>
        <begin position="1"/>
        <end position="42"/>
    </location>
</feature>
<organism evidence="2 3">
    <name type="scientific">Tyto alba</name>
    <name type="common">Barn owl</name>
    <dbReference type="NCBI Taxonomy" id="56313"/>
    <lineage>
        <taxon>Eukaryota</taxon>
        <taxon>Metazoa</taxon>
        <taxon>Chordata</taxon>
        <taxon>Craniata</taxon>
        <taxon>Vertebrata</taxon>
        <taxon>Euteleostomi</taxon>
        <taxon>Archelosauria</taxon>
        <taxon>Archosauria</taxon>
        <taxon>Dinosauria</taxon>
        <taxon>Saurischia</taxon>
        <taxon>Theropoda</taxon>
        <taxon>Coelurosauria</taxon>
        <taxon>Aves</taxon>
        <taxon>Neognathae</taxon>
        <taxon>Neoaves</taxon>
        <taxon>Telluraves</taxon>
        <taxon>Strigiformes</taxon>
        <taxon>Tytonidae</taxon>
        <taxon>Tyto</taxon>
    </lineage>
</organism>
<evidence type="ECO:0000313" key="2">
    <source>
        <dbReference type="EMBL" id="KFV44144.1"/>
    </source>
</evidence>
<dbReference type="InterPro" id="IPR040342">
    <property type="entry name" value="DNAAF9"/>
</dbReference>
<reference evidence="2 3" key="1">
    <citation type="submission" date="2014-04" db="EMBL/GenBank/DDBJ databases">
        <title>Genome evolution of avian class.</title>
        <authorList>
            <person name="Zhang G."/>
            <person name="Li C."/>
        </authorList>
    </citation>
    <scope>NUCLEOTIDE SEQUENCE [LARGE SCALE GENOMIC DNA]</scope>
    <source>
        <strain evidence="2">BGI_N341</strain>
    </source>
</reference>
<protein>
    <submittedName>
        <fullName evidence="2">Uncharacterized protein C20orf194</fullName>
    </submittedName>
</protein>
<evidence type="ECO:0000313" key="3">
    <source>
        <dbReference type="Proteomes" id="UP000054190"/>
    </source>
</evidence>
<feature type="non-terminal residue" evidence="2">
    <location>
        <position position="42"/>
    </location>
</feature>
<name>A0A093ETT4_TYTAL</name>
<accession>A0A093ETT4</accession>
<dbReference type="AlphaFoldDB" id="A0A093ETT4"/>
<dbReference type="Proteomes" id="UP000054190">
    <property type="component" value="Unassembled WGS sequence"/>
</dbReference>
<dbReference type="PANTHER" id="PTHR33664">
    <property type="entry name" value="RCG26366"/>
    <property type="match status" value="1"/>
</dbReference>
<dbReference type="Pfam" id="PF23281">
    <property type="entry name" value="DAAF9_N"/>
    <property type="match status" value="1"/>
</dbReference>
<proteinExistence type="predicted"/>
<dbReference type="PANTHER" id="PTHR33664:SF1">
    <property type="entry name" value="DYNEIN AXONEMAL ASSEMBLY FACTOR 9"/>
    <property type="match status" value="1"/>
</dbReference>
<dbReference type="InterPro" id="IPR056498">
    <property type="entry name" value="DAAF9_N"/>
</dbReference>
<gene>
    <name evidence="2" type="ORF">N341_09619</name>
</gene>